<reference evidence="3 4" key="1">
    <citation type="submission" date="2019-07" db="EMBL/GenBank/DDBJ databases">
        <title>Whole genome shotgun sequence of Alkalibacillus haloalkaliphilus NBRC 103110.</title>
        <authorList>
            <person name="Hosoyama A."/>
            <person name="Uohara A."/>
            <person name="Ohji S."/>
            <person name="Ichikawa N."/>
        </authorList>
    </citation>
    <scope>NUCLEOTIDE SEQUENCE [LARGE SCALE GENOMIC DNA]</scope>
    <source>
        <strain evidence="3 4">NBRC 103110</strain>
    </source>
</reference>
<evidence type="ECO:0000259" key="2">
    <source>
        <dbReference type="Pfam" id="PF00899"/>
    </source>
</evidence>
<proteinExistence type="inferred from homology"/>
<keyword evidence="4" id="KW-1185">Reference proteome</keyword>
<dbReference type="Proteomes" id="UP000321440">
    <property type="component" value="Unassembled WGS sequence"/>
</dbReference>
<dbReference type="InterPro" id="IPR045886">
    <property type="entry name" value="ThiF/MoeB/HesA"/>
</dbReference>
<dbReference type="PANTHER" id="PTHR10953">
    <property type="entry name" value="UBIQUITIN-ACTIVATING ENZYME E1"/>
    <property type="match status" value="1"/>
</dbReference>
<dbReference type="GO" id="GO:0005829">
    <property type="term" value="C:cytosol"/>
    <property type="evidence" value="ECO:0007669"/>
    <property type="project" value="TreeGrafter"/>
</dbReference>
<dbReference type="RefSeq" id="WP_146816722.1">
    <property type="nucleotide sequence ID" value="NZ_BJYA01000013.1"/>
</dbReference>
<dbReference type="GO" id="GO:0004792">
    <property type="term" value="F:thiosulfate-cyanide sulfurtransferase activity"/>
    <property type="evidence" value="ECO:0007669"/>
    <property type="project" value="TreeGrafter"/>
</dbReference>
<dbReference type="InterPro" id="IPR000594">
    <property type="entry name" value="ThiF_NAD_FAD-bd"/>
</dbReference>
<dbReference type="AlphaFoldDB" id="A0A511W5C8"/>
<dbReference type="GO" id="GO:0016779">
    <property type="term" value="F:nucleotidyltransferase activity"/>
    <property type="evidence" value="ECO:0007669"/>
    <property type="project" value="UniProtKB-KW"/>
</dbReference>
<feature type="domain" description="THIF-type NAD/FAD binding fold" evidence="2">
    <location>
        <begin position="5"/>
        <end position="241"/>
    </location>
</feature>
<dbReference type="NCBIfam" id="NF009123">
    <property type="entry name" value="PRK12475.1"/>
    <property type="match status" value="1"/>
</dbReference>
<keyword evidence="3" id="KW-0548">Nucleotidyltransferase</keyword>
<evidence type="ECO:0000313" key="3">
    <source>
        <dbReference type="EMBL" id="GEN46147.1"/>
    </source>
</evidence>
<dbReference type="EMBL" id="BJYA01000013">
    <property type="protein sequence ID" value="GEN46147.1"/>
    <property type="molecule type" value="Genomic_DNA"/>
</dbReference>
<sequence length="339" mass="37800">MQERYSRQILFDGIGEEGQQNLQKKHVLIVGAGALGTGNAEILTRAGVGRITIVDRDYVEVSNLQRQQLYTEHDANDRIPKAVAAQKRLRDINLDVEVDGKIMDVTVEEIDRLVSNVDLIIDATDNFDIRFLINDVAQKYGVPWIYGGCVSSYGLSFTIIPGETPCLNCLLETIPLGGATCDTVGVIAPAVQMVVAYQSAEALKILVEDFEAVRQKLVSFDLWKNEQSAIDVSRLRKEDCPSCGEPPTYPYLSYENQTKTAVLCGRNTVQIRPPKKVNRDLNALVTQLENQGGAIEQNPFLVSYQSEDRRVVFFKDGRVLIHGMKDIVEAKKIYHQLLG</sequence>
<keyword evidence="3" id="KW-0808">Transferase</keyword>
<name>A0A511W5C8_9BACI</name>
<comment type="caution">
    <text evidence="3">The sequence shown here is derived from an EMBL/GenBank/DDBJ whole genome shotgun (WGS) entry which is preliminary data.</text>
</comment>
<evidence type="ECO:0000256" key="1">
    <source>
        <dbReference type="ARBA" id="ARBA00009919"/>
    </source>
</evidence>
<evidence type="ECO:0000313" key="4">
    <source>
        <dbReference type="Proteomes" id="UP000321440"/>
    </source>
</evidence>
<dbReference type="CDD" id="cd00757">
    <property type="entry name" value="ThiF_MoeB_HesA_family"/>
    <property type="match status" value="1"/>
</dbReference>
<dbReference type="Pfam" id="PF00899">
    <property type="entry name" value="ThiF"/>
    <property type="match status" value="1"/>
</dbReference>
<accession>A0A511W5C8</accession>
<dbReference type="Gene3D" id="3.40.50.720">
    <property type="entry name" value="NAD(P)-binding Rossmann-like Domain"/>
    <property type="match status" value="1"/>
</dbReference>
<dbReference type="FunFam" id="3.40.50.720:FF:000080">
    <property type="entry name" value="Thiazole biosynthesis adenylyltransferase ThiF"/>
    <property type="match status" value="1"/>
</dbReference>
<dbReference type="SUPFAM" id="SSF69572">
    <property type="entry name" value="Activating enzymes of the ubiquitin-like proteins"/>
    <property type="match status" value="1"/>
</dbReference>
<dbReference type="OrthoDB" id="9804286at2"/>
<comment type="similarity">
    <text evidence="1">Belongs to the HesA/MoeB/ThiF family.</text>
</comment>
<dbReference type="GO" id="GO:0008641">
    <property type="term" value="F:ubiquitin-like modifier activating enzyme activity"/>
    <property type="evidence" value="ECO:0007669"/>
    <property type="project" value="InterPro"/>
</dbReference>
<protein>
    <submittedName>
        <fullName evidence="3">Thiazole biosynthesis adenylyltransferase ThiF</fullName>
    </submittedName>
</protein>
<dbReference type="PANTHER" id="PTHR10953:SF102">
    <property type="entry name" value="ADENYLYLTRANSFERASE AND SULFURTRANSFERASE MOCS3"/>
    <property type="match status" value="1"/>
</dbReference>
<gene>
    <name evidence="3" type="ORF">AHA02nite_19230</name>
</gene>
<dbReference type="GO" id="GO:0008146">
    <property type="term" value="F:sulfotransferase activity"/>
    <property type="evidence" value="ECO:0007669"/>
    <property type="project" value="TreeGrafter"/>
</dbReference>
<dbReference type="InterPro" id="IPR035985">
    <property type="entry name" value="Ubiquitin-activating_enz"/>
</dbReference>
<organism evidence="3 4">
    <name type="scientific">Alkalibacillus haloalkaliphilus</name>
    <dbReference type="NCBI Taxonomy" id="94136"/>
    <lineage>
        <taxon>Bacteria</taxon>
        <taxon>Bacillati</taxon>
        <taxon>Bacillota</taxon>
        <taxon>Bacilli</taxon>
        <taxon>Bacillales</taxon>
        <taxon>Bacillaceae</taxon>
        <taxon>Alkalibacillus</taxon>
    </lineage>
</organism>